<dbReference type="Pfam" id="PF07883">
    <property type="entry name" value="Cupin_2"/>
    <property type="match status" value="1"/>
</dbReference>
<dbReference type="RefSeq" id="WP_088650976.1">
    <property type="nucleotide sequence ID" value="NZ_AQQR01000006.1"/>
</dbReference>
<dbReference type="InterPro" id="IPR013096">
    <property type="entry name" value="Cupin_2"/>
</dbReference>
<dbReference type="EMBL" id="AQQR01000006">
    <property type="protein sequence ID" value="OWU72653.1"/>
    <property type="molecule type" value="Genomic_DNA"/>
</dbReference>
<gene>
    <name evidence="2" type="ORF">ATO3_16500</name>
</gene>
<evidence type="ECO:0000259" key="1">
    <source>
        <dbReference type="Pfam" id="PF07883"/>
    </source>
</evidence>
<accession>A0A225NH30</accession>
<sequence>MLDSNHRTYETLGILMKFHAFPAEVMGKFCLVEAVVPPGLGAPPNHHAGETEAFFVLEGAIDFTVEGEHRHATAGEYVAIPDGAVHAFRAAGETPARVLILNAPGNMHEAFFTQLGTPVDADKTAPDPMDGPPDVAAVARIATDVGMTILPPRG</sequence>
<dbReference type="OrthoDB" id="9798709at2"/>
<dbReference type="InterPro" id="IPR014710">
    <property type="entry name" value="RmlC-like_jellyroll"/>
</dbReference>
<evidence type="ECO:0000313" key="3">
    <source>
        <dbReference type="Proteomes" id="UP000215377"/>
    </source>
</evidence>
<comment type="caution">
    <text evidence="2">The sequence shown here is derived from an EMBL/GenBank/DDBJ whole genome shotgun (WGS) entry which is preliminary data.</text>
</comment>
<dbReference type="InterPro" id="IPR053146">
    <property type="entry name" value="QDO-like"/>
</dbReference>
<feature type="domain" description="Cupin type-2" evidence="1">
    <location>
        <begin position="34"/>
        <end position="100"/>
    </location>
</feature>
<dbReference type="InterPro" id="IPR011051">
    <property type="entry name" value="RmlC_Cupin_sf"/>
</dbReference>
<dbReference type="SUPFAM" id="SSF51182">
    <property type="entry name" value="RmlC-like cupins"/>
    <property type="match status" value="1"/>
</dbReference>
<organism evidence="2 3">
    <name type="scientific">Marinibacterium profundimaris</name>
    <dbReference type="NCBI Taxonomy" id="1679460"/>
    <lineage>
        <taxon>Bacteria</taxon>
        <taxon>Pseudomonadati</taxon>
        <taxon>Pseudomonadota</taxon>
        <taxon>Alphaproteobacteria</taxon>
        <taxon>Rhodobacterales</taxon>
        <taxon>Paracoccaceae</taxon>
        <taxon>Marinibacterium</taxon>
    </lineage>
</organism>
<dbReference type="PANTHER" id="PTHR36440:SF1">
    <property type="entry name" value="PUTATIVE (AFU_ORTHOLOGUE AFUA_8G07350)-RELATED"/>
    <property type="match status" value="1"/>
</dbReference>
<reference evidence="2 3" key="1">
    <citation type="submission" date="2013-04" db="EMBL/GenBank/DDBJ databases">
        <title>Oceanicola sp. 22II1-22F33 Genome Sequencing.</title>
        <authorList>
            <person name="Lai Q."/>
            <person name="Li G."/>
            <person name="Shao Z."/>
        </authorList>
    </citation>
    <scope>NUCLEOTIDE SEQUENCE [LARGE SCALE GENOMIC DNA]</scope>
    <source>
        <strain evidence="2 3">22II1-22F33</strain>
    </source>
</reference>
<name>A0A225NH30_9RHOB</name>
<keyword evidence="3" id="KW-1185">Reference proteome</keyword>
<protein>
    <submittedName>
        <fullName evidence="2">Cupin</fullName>
    </submittedName>
</protein>
<dbReference type="PANTHER" id="PTHR36440">
    <property type="entry name" value="PUTATIVE (AFU_ORTHOLOGUE AFUA_8G07350)-RELATED"/>
    <property type="match status" value="1"/>
</dbReference>
<dbReference type="Gene3D" id="2.60.120.10">
    <property type="entry name" value="Jelly Rolls"/>
    <property type="match status" value="1"/>
</dbReference>
<dbReference type="Proteomes" id="UP000215377">
    <property type="component" value="Unassembled WGS sequence"/>
</dbReference>
<evidence type="ECO:0000313" key="2">
    <source>
        <dbReference type="EMBL" id="OWU72653.1"/>
    </source>
</evidence>
<proteinExistence type="predicted"/>
<dbReference type="AlphaFoldDB" id="A0A225NH30"/>